<feature type="signal peptide" evidence="3">
    <location>
        <begin position="1"/>
        <end position="34"/>
    </location>
</feature>
<sequence>MLGLLPLELDTGPWTKKSSTLCSLLLLLTIAALAVPGQDKLEIVGFGKHTKDGENVTLTANTITSDKAGFDLGSCKFKELYPDACDVTIKDGYIELRYNYGSKGCTVDLLSENASNNNTIKFTTGVRNVRGGLSKCLDNGHKLDGSYNNTLPFVYSVNNTVIEELNNRQYNNRQYNDPGADCKVTCGDINGTCMRRTSLQVAWSQRAGEVYAHTYLIGEDKGRGLSSKAPVSENMTLDLEIKTARGFTMKYAEDEGFNASKGAVCVSESTPLFEPKAWTITNEDYKDKHLLVFSLLRQNAAYTYNGDKLSEPPNGPHCELFVRFSTSDYSLLFVDNSPTTTQPTTTTVTTTAAKTSETLGTTTSSATTPPATVDSFTSIRTTSRTTTKRPEQQECGGGLYIAIGISLAAGLSVGIIIAVLVWLRMKGKAEKDKKKGGKQDAERAEEDRLLALYKAEEKTKGKKAVGTFAAWKKNKKESETKTAVGLPSIEDELDAIWKKVEKKKAMDKLQYLVDQFEKRKDKELLEREYKPELKKKGLAAVGSFEEWKKKKNIAATFTLNDGTRTAIEYEQPKVIEKIVEVERVIIEKDDEWTIEENPTIEEQERLAEIKAANRGAVDGVEVPKSEEEPEPVDERWIPPSEPNNNPREEI</sequence>
<evidence type="ECO:0000313" key="5">
    <source>
        <dbReference type="WBParaSite" id="Minc3s00057g02959"/>
    </source>
</evidence>
<dbReference type="AlphaFoldDB" id="A0A914KQI3"/>
<evidence type="ECO:0000256" key="1">
    <source>
        <dbReference type="SAM" id="MobiDB-lite"/>
    </source>
</evidence>
<feature type="chain" id="PRO_5036735541" evidence="3">
    <location>
        <begin position="35"/>
        <end position="650"/>
    </location>
</feature>
<dbReference type="WBParaSite" id="Minc3s00057g02959">
    <property type="protein sequence ID" value="Minc3s00057g02959"/>
    <property type="gene ID" value="Minc3s00057g02959"/>
</dbReference>
<name>A0A914KQI3_MELIC</name>
<keyword evidence="2" id="KW-1133">Transmembrane helix</keyword>
<keyword evidence="3" id="KW-0732">Signal</keyword>
<feature type="compositionally biased region" description="Basic and acidic residues" evidence="1">
    <location>
        <begin position="621"/>
        <end position="636"/>
    </location>
</feature>
<reference evidence="5" key="1">
    <citation type="submission" date="2022-11" db="UniProtKB">
        <authorList>
            <consortium name="WormBaseParasite"/>
        </authorList>
    </citation>
    <scope>IDENTIFICATION</scope>
</reference>
<evidence type="ECO:0000256" key="3">
    <source>
        <dbReference type="SAM" id="SignalP"/>
    </source>
</evidence>
<organism evidence="4 5">
    <name type="scientific">Meloidogyne incognita</name>
    <name type="common">Southern root-knot nematode worm</name>
    <name type="synonym">Oxyuris incognita</name>
    <dbReference type="NCBI Taxonomy" id="6306"/>
    <lineage>
        <taxon>Eukaryota</taxon>
        <taxon>Metazoa</taxon>
        <taxon>Ecdysozoa</taxon>
        <taxon>Nematoda</taxon>
        <taxon>Chromadorea</taxon>
        <taxon>Rhabditida</taxon>
        <taxon>Tylenchina</taxon>
        <taxon>Tylenchomorpha</taxon>
        <taxon>Tylenchoidea</taxon>
        <taxon>Meloidogynidae</taxon>
        <taxon>Meloidogyninae</taxon>
        <taxon>Meloidogyne</taxon>
        <taxon>Meloidogyne incognita group</taxon>
    </lineage>
</organism>
<proteinExistence type="predicted"/>
<feature type="transmembrane region" description="Helical" evidence="2">
    <location>
        <begin position="399"/>
        <end position="423"/>
    </location>
</feature>
<evidence type="ECO:0000313" key="4">
    <source>
        <dbReference type="Proteomes" id="UP000887563"/>
    </source>
</evidence>
<keyword evidence="2" id="KW-0812">Transmembrane</keyword>
<evidence type="ECO:0000256" key="2">
    <source>
        <dbReference type="SAM" id="Phobius"/>
    </source>
</evidence>
<keyword evidence="2" id="KW-0472">Membrane</keyword>
<accession>A0A914KQI3</accession>
<feature type="region of interest" description="Disordered" evidence="1">
    <location>
        <begin position="611"/>
        <end position="650"/>
    </location>
</feature>
<keyword evidence="4" id="KW-1185">Reference proteome</keyword>
<dbReference type="Proteomes" id="UP000887563">
    <property type="component" value="Unplaced"/>
</dbReference>
<protein>
    <submittedName>
        <fullName evidence="5">Uncharacterized protein</fullName>
    </submittedName>
</protein>